<name>A0ABY6JXW7_9ARAC</name>
<protein>
    <recommendedName>
        <fullName evidence="1">RNA-directed DNA polymerase</fullName>
        <ecNumber evidence="1">2.7.7.49</ecNumber>
    </recommendedName>
</protein>
<evidence type="ECO:0000313" key="4">
    <source>
        <dbReference type="Proteomes" id="UP001235939"/>
    </source>
</evidence>
<dbReference type="InterPro" id="IPR050951">
    <property type="entry name" value="Retrovirus_Pol_polyprotein"/>
</dbReference>
<dbReference type="EMBL" id="CP092863">
    <property type="protein sequence ID" value="UYV60242.1"/>
    <property type="molecule type" value="Genomic_DNA"/>
</dbReference>
<gene>
    <name evidence="3" type="ORF">LAZ67_1000529</name>
</gene>
<dbReference type="PANTHER" id="PTHR37984">
    <property type="entry name" value="PROTEIN CBG26694"/>
    <property type="match status" value="1"/>
</dbReference>
<dbReference type="Proteomes" id="UP001235939">
    <property type="component" value="Chromosome 01"/>
</dbReference>
<evidence type="ECO:0000259" key="2">
    <source>
        <dbReference type="Pfam" id="PF17921"/>
    </source>
</evidence>
<reference evidence="3 4" key="1">
    <citation type="submission" date="2022-01" db="EMBL/GenBank/DDBJ databases">
        <title>A chromosomal length assembly of Cordylochernes scorpioides.</title>
        <authorList>
            <person name="Zeh D."/>
            <person name="Zeh J."/>
        </authorList>
    </citation>
    <scope>NUCLEOTIDE SEQUENCE [LARGE SCALE GENOMIC DNA]</scope>
    <source>
        <strain evidence="3">IN4F17</strain>
        <tissue evidence="3">Whole Body</tissue>
    </source>
</reference>
<proteinExistence type="predicted"/>
<evidence type="ECO:0000313" key="3">
    <source>
        <dbReference type="EMBL" id="UYV60242.1"/>
    </source>
</evidence>
<feature type="domain" description="Integrase zinc-binding" evidence="2">
    <location>
        <begin position="187"/>
        <end position="228"/>
    </location>
</feature>
<dbReference type="PANTHER" id="PTHR37984:SF9">
    <property type="entry name" value="INTEGRASE CATALYTIC DOMAIN-CONTAINING PROTEIN"/>
    <property type="match status" value="1"/>
</dbReference>
<dbReference type="EC" id="2.7.7.49" evidence="1"/>
<keyword evidence="4" id="KW-1185">Reference proteome</keyword>
<accession>A0ABY6JXW7</accession>
<dbReference type="Pfam" id="PF17921">
    <property type="entry name" value="Integrase_H2C2"/>
    <property type="match status" value="1"/>
</dbReference>
<evidence type="ECO:0000256" key="1">
    <source>
        <dbReference type="ARBA" id="ARBA00012493"/>
    </source>
</evidence>
<sequence length="469" mass="53662">MGGKPCIQLMLTPYIFCWGMITKRTPTTLSSYGLGAVLKQENEAEEWSLIGFCIMDEEDRTGIRPNTPFNHMGVPAELCMKRTTVPTSPVQLQSRIPDLENLEKINGTKRKPILIYIIVQENCLIWMKELERNRLHLLPNPQGEKIDMDDEEMESPEMSQCFTSTGDNTTGDCEPRTFQRSWETVKTMSHQGITKCRTRAKDHVWLPGIGQEIQDMVKTCEKCIENQPPKHEPHIPKTFRPWQKVEMKEDYEGSEYSIVVGYFSHQVVRLTKKAVVDHCKAIFALHGIPDIGEKEQRKMAQKTAFDRRHTVTKKAELIAGEKVWVKDLRAEFPAKRRACNSLQRSYNSSRSRDEAAISLTWKSVAVWEEIQAFPALTSFKLFWGDVEGSEENPHVISRLAVPVWRLEPAETGTWRFFGSCCALQRISAFGCLWCSLYVLAQTGTKEAPITQSGLLAKQWHITTDSRQHI</sequence>
<organism evidence="3 4">
    <name type="scientific">Cordylochernes scorpioides</name>
    <dbReference type="NCBI Taxonomy" id="51811"/>
    <lineage>
        <taxon>Eukaryota</taxon>
        <taxon>Metazoa</taxon>
        <taxon>Ecdysozoa</taxon>
        <taxon>Arthropoda</taxon>
        <taxon>Chelicerata</taxon>
        <taxon>Arachnida</taxon>
        <taxon>Pseudoscorpiones</taxon>
        <taxon>Cheliferoidea</taxon>
        <taxon>Chernetidae</taxon>
        <taxon>Cordylochernes</taxon>
    </lineage>
</organism>
<dbReference type="Gene3D" id="1.10.340.70">
    <property type="match status" value="1"/>
</dbReference>
<dbReference type="InterPro" id="IPR041588">
    <property type="entry name" value="Integrase_H2C2"/>
</dbReference>